<keyword evidence="1" id="KW-0732">Signal</keyword>
<dbReference type="AlphaFoldDB" id="A0A9D9I3B3"/>
<dbReference type="Proteomes" id="UP000823597">
    <property type="component" value="Unassembled WGS sequence"/>
</dbReference>
<evidence type="ECO:0008006" key="4">
    <source>
        <dbReference type="Google" id="ProtNLM"/>
    </source>
</evidence>
<organism evidence="2 3">
    <name type="scientific">Candidatus Merdivivens pullistercoris</name>
    <dbReference type="NCBI Taxonomy" id="2840873"/>
    <lineage>
        <taxon>Bacteria</taxon>
        <taxon>Pseudomonadati</taxon>
        <taxon>Bacteroidota</taxon>
        <taxon>Bacteroidia</taxon>
        <taxon>Bacteroidales</taxon>
        <taxon>Muribaculaceae</taxon>
        <taxon>Muribaculaceae incertae sedis</taxon>
        <taxon>Candidatus Merdivivens</taxon>
    </lineage>
</organism>
<reference evidence="2" key="2">
    <citation type="journal article" date="2021" name="PeerJ">
        <title>Extensive microbial diversity within the chicken gut microbiome revealed by metagenomics and culture.</title>
        <authorList>
            <person name="Gilroy R."/>
            <person name="Ravi A."/>
            <person name="Getino M."/>
            <person name="Pursley I."/>
            <person name="Horton D.L."/>
            <person name="Alikhan N.F."/>
            <person name="Baker D."/>
            <person name="Gharbi K."/>
            <person name="Hall N."/>
            <person name="Watson M."/>
            <person name="Adriaenssens E.M."/>
            <person name="Foster-Nyarko E."/>
            <person name="Jarju S."/>
            <person name="Secka A."/>
            <person name="Antonio M."/>
            <person name="Oren A."/>
            <person name="Chaudhuri R.R."/>
            <person name="La Ragione R."/>
            <person name="Hildebrand F."/>
            <person name="Pallen M.J."/>
        </authorList>
    </citation>
    <scope>NUCLEOTIDE SEQUENCE</scope>
    <source>
        <strain evidence="2">10037</strain>
    </source>
</reference>
<feature type="signal peptide" evidence="1">
    <location>
        <begin position="1"/>
        <end position="18"/>
    </location>
</feature>
<gene>
    <name evidence="2" type="ORF">IAB93_02395</name>
</gene>
<name>A0A9D9I3B3_9BACT</name>
<evidence type="ECO:0000313" key="3">
    <source>
        <dbReference type="Proteomes" id="UP000823597"/>
    </source>
</evidence>
<protein>
    <recommendedName>
        <fullName evidence="4">Lipoprotein</fullName>
    </recommendedName>
</protein>
<dbReference type="PROSITE" id="PS51257">
    <property type="entry name" value="PROKAR_LIPOPROTEIN"/>
    <property type="match status" value="1"/>
</dbReference>
<sequence>MRRLFCFFAAVAVLSSCAKESYIDNGLGEHFYSEARDVFFYNGTEALSRAVRWNSIDTITDPELKDAMSSRFLDGMRVFRNGNILEIGSLNYDTGGKGLFEEGSVWTVTNDYCEDFTYTIEYAGGTSWNVSIDASLGYMDYDNNIKITGELFLTYVNDEIDPEPIFRIVKAQGKYMDDRSYSEGVGSVDITVEEQITLVHKSYDEFYTPIPLELYDYAGSGNIHLFGGKFKAVLNTLPDNELNNEVYIFDLSFSNEFSAEVYVSHNGVWQIIS</sequence>
<comment type="caution">
    <text evidence="2">The sequence shown here is derived from an EMBL/GenBank/DDBJ whole genome shotgun (WGS) entry which is preliminary data.</text>
</comment>
<accession>A0A9D9I3B3</accession>
<feature type="chain" id="PRO_5038803122" description="Lipoprotein" evidence="1">
    <location>
        <begin position="19"/>
        <end position="273"/>
    </location>
</feature>
<evidence type="ECO:0000256" key="1">
    <source>
        <dbReference type="SAM" id="SignalP"/>
    </source>
</evidence>
<dbReference type="EMBL" id="JADIME010000027">
    <property type="protein sequence ID" value="MBO8464832.1"/>
    <property type="molecule type" value="Genomic_DNA"/>
</dbReference>
<proteinExistence type="predicted"/>
<reference evidence="2" key="1">
    <citation type="submission" date="2020-10" db="EMBL/GenBank/DDBJ databases">
        <authorList>
            <person name="Gilroy R."/>
        </authorList>
    </citation>
    <scope>NUCLEOTIDE SEQUENCE</scope>
    <source>
        <strain evidence="2">10037</strain>
    </source>
</reference>
<evidence type="ECO:0000313" key="2">
    <source>
        <dbReference type="EMBL" id="MBO8464832.1"/>
    </source>
</evidence>